<evidence type="ECO:0000313" key="2">
    <source>
        <dbReference type="Proteomes" id="UP001497522"/>
    </source>
</evidence>
<protein>
    <submittedName>
        <fullName evidence="1">Uncharacterized protein</fullName>
    </submittedName>
</protein>
<keyword evidence="2" id="KW-1185">Reference proteome</keyword>
<dbReference type="PANTHER" id="PTHR37067:SF3">
    <property type="entry name" value="PX DOMAIN-CONTAINING PROTEIN"/>
    <property type="match status" value="1"/>
</dbReference>
<proteinExistence type="predicted"/>
<dbReference type="EMBL" id="OZ023708">
    <property type="protein sequence ID" value="CAK9879169.1"/>
    <property type="molecule type" value="Genomic_DNA"/>
</dbReference>
<dbReference type="Proteomes" id="UP001497522">
    <property type="component" value="Chromosome 7"/>
</dbReference>
<dbReference type="PANTHER" id="PTHR37067">
    <property type="entry name" value="PX DOMAIN-CONTAINING PROTEIN"/>
    <property type="match status" value="1"/>
</dbReference>
<evidence type="ECO:0000313" key="1">
    <source>
        <dbReference type="EMBL" id="CAK9879169.1"/>
    </source>
</evidence>
<reference evidence="1" key="1">
    <citation type="submission" date="2024-03" db="EMBL/GenBank/DDBJ databases">
        <authorList>
            <consortium name="ELIXIR-Norway"/>
            <consortium name="Elixir Norway"/>
        </authorList>
    </citation>
    <scope>NUCLEOTIDE SEQUENCE</scope>
</reference>
<gene>
    <name evidence="1" type="ORF">CSSPJE1EN2_LOCUS20733</name>
</gene>
<name>A0ABP1BSE3_9BRYO</name>
<sequence>MRILVDAIVEHIRDQGSFTIACYNDLDADDKNDIIRTVATYAILLVTGLMGVKAERDGNNMRLESDAPPVLPTQLIAIHHGKFVNEVLEPYRDHISAFWSLEDIDQTEANHRDLLNLYASDQILHVAIDRHTIETSFDDA</sequence>
<accession>A0ABP1BSE3</accession>
<organism evidence="1 2">
    <name type="scientific">Sphagnum jensenii</name>
    <dbReference type="NCBI Taxonomy" id="128206"/>
    <lineage>
        <taxon>Eukaryota</taxon>
        <taxon>Viridiplantae</taxon>
        <taxon>Streptophyta</taxon>
        <taxon>Embryophyta</taxon>
        <taxon>Bryophyta</taxon>
        <taxon>Sphagnophytina</taxon>
        <taxon>Sphagnopsida</taxon>
        <taxon>Sphagnales</taxon>
        <taxon>Sphagnaceae</taxon>
        <taxon>Sphagnum</taxon>
    </lineage>
</organism>